<accession>A0A0G1DKM0</accession>
<proteinExistence type="predicted"/>
<dbReference type="Proteomes" id="UP000034894">
    <property type="component" value="Unassembled WGS sequence"/>
</dbReference>
<dbReference type="Pfam" id="PF05402">
    <property type="entry name" value="PqqD"/>
    <property type="match status" value="1"/>
</dbReference>
<protein>
    <recommendedName>
        <fullName evidence="3">PqqD family protein</fullName>
    </recommendedName>
</protein>
<sequence>MGWAHHISRGKVMKKITVNKGFVSRKLGKKTMIFDGEKSLLITLNETASEIFKRLLKGEGKEEITLFLKSEYGLNNDTAKRDVDDFLKVLAKENIISIGNKADHG</sequence>
<comment type="caution">
    <text evidence="1">The sequence shown here is derived from an EMBL/GenBank/DDBJ whole genome shotgun (WGS) entry which is preliminary data.</text>
</comment>
<evidence type="ECO:0008006" key="3">
    <source>
        <dbReference type="Google" id="ProtNLM"/>
    </source>
</evidence>
<organism evidence="1 2">
    <name type="scientific">Candidatus Gottesmanbacteria bacterium GW2011_GWA2_43_14</name>
    <dbReference type="NCBI Taxonomy" id="1618443"/>
    <lineage>
        <taxon>Bacteria</taxon>
        <taxon>Candidatus Gottesmaniibacteriota</taxon>
    </lineage>
</organism>
<dbReference type="AlphaFoldDB" id="A0A0G1DKM0"/>
<evidence type="ECO:0000313" key="1">
    <source>
        <dbReference type="EMBL" id="KKS98410.1"/>
    </source>
</evidence>
<gene>
    <name evidence="1" type="ORF">UV73_C0002G0124</name>
</gene>
<dbReference type="Gene3D" id="1.10.10.1150">
    <property type="entry name" value="Coenzyme PQQ synthesis protein D (PqqD)"/>
    <property type="match status" value="1"/>
</dbReference>
<dbReference type="InterPro" id="IPR008792">
    <property type="entry name" value="PQQD"/>
</dbReference>
<evidence type="ECO:0000313" key="2">
    <source>
        <dbReference type="Proteomes" id="UP000034894"/>
    </source>
</evidence>
<reference evidence="1 2" key="1">
    <citation type="journal article" date="2015" name="Nature">
        <title>rRNA introns, odd ribosomes, and small enigmatic genomes across a large radiation of phyla.</title>
        <authorList>
            <person name="Brown C.T."/>
            <person name="Hug L.A."/>
            <person name="Thomas B.C."/>
            <person name="Sharon I."/>
            <person name="Castelle C.J."/>
            <person name="Singh A."/>
            <person name="Wilkins M.J."/>
            <person name="Williams K.H."/>
            <person name="Banfield J.F."/>
        </authorList>
    </citation>
    <scope>NUCLEOTIDE SEQUENCE [LARGE SCALE GENOMIC DNA]</scope>
</reference>
<dbReference type="STRING" id="1618443.UV73_C0002G0124"/>
<name>A0A0G1DKM0_9BACT</name>
<dbReference type="InterPro" id="IPR041881">
    <property type="entry name" value="PqqD_sf"/>
</dbReference>
<dbReference type="EMBL" id="LCFP01000002">
    <property type="protein sequence ID" value="KKS98410.1"/>
    <property type="molecule type" value="Genomic_DNA"/>
</dbReference>